<evidence type="ECO:0000256" key="2">
    <source>
        <dbReference type="ARBA" id="ARBA00022730"/>
    </source>
</evidence>
<feature type="compositionally biased region" description="Acidic residues" evidence="9">
    <location>
        <begin position="70"/>
        <end position="102"/>
    </location>
</feature>
<keyword evidence="3" id="KW-0694">RNA-binding</keyword>
<dbReference type="Gene3D" id="3.30.230.10">
    <property type="match status" value="1"/>
</dbReference>
<feature type="domain" description="S5 DRBM" evidence="10">
    <location>
        <begin position="196"/>
        <end position="259"/>
    </location>
</feature>
<dbReference type="InterPro" id="IPR013810">
    <property type="entry name" value="Ribosomal_uS5_N"/>
</dbReference>
<accession>A0A0C9S8D7</accession>
<keyword evidence="5 7" id="KW-0687">Ribonucleoprotein</keyword>
<dbReference type="InterPro" id="IPR020568">
    <property type="entry name" value="Ribosomal_Su5_D2-typ_SF"/>
</dbReference>
<dbReference type="PANTHER" id="PTHR13718">
    <property type="entry name" value="RIBOSOMAL S SUBUNIT"/>
    <property type="match status" value="1"/>
</dbReference>
<dbReference type="Pfam" id="PF03719">
    <property type="entry name" value="Ribosomal_S5_C"/>
    <property type="match status" value="1"/>
</dbReference>
<dbReference type="Pfam" id="PF00333">
    <property type="entry name" value="Ribosomal_S5"/>
    <property type="match status" value="1"/>
</dbReference>
<sequence>MATSSICSTFSTLFISNSNCSKLFSISSPSLFTFPSRRSLPPTKLFFQCKSPMPTIALPVPRAYIRGFSEDEDDDEQEPEIFFKDEEEDDLKGLVDQEEEDEKMGYASSEVETPEKEEEEEEEKPKRRPVLVNIESIDTSAFEGVLSRKELEIAAAYEARYGPAWSGISLLGNDVDAAEKEMDAELAKEQKVKDDLEESVVQVRRVTKVRQGGRTISFRAIVVVGDKKGKVGVGVGNAMEVIAAVQKAAKDARRHVVTVPMTKSNSFPHRADGRYGAAKVMLRPAAAGSGVVAGGAVRIMLEMAGIQNALGKQLGSPNALNNARAVVDAISKMRFYREVSEMRGIPVEELWK</sequence>
<evidence type="ECO:0000256" key="1">
    <source>
        <dbReference type="ARBA" id="ARBA00008945"/>
    </source>
</evidence>
<feature type="region of interest" description="Disordered" evidence="9">
    <location>
        <begin position="70"/>
        <end position="128"/>
    </location>
</feature>
<proteinExistence type="inferred from homology"/>
<evidence type="ECO:0000256" key="9">
    <source>
        <dbReference type="SAM" id="MobiDB-lite"/>
    </source>
</evidence>
<dbReference type="GO" id="GO:0003735">
    <property type="term" value="F:structural constituent of ribosome"/>
    <property type="evidence" value="ECO:0007669"/>
    <property type="project" value="UniProtKB-UniRule"/>
</dbReference>
<dbReference type="InterPro" id="IPR018192">
    <property type="entry name" value="Ribosomal_uS5_N_CS"/>
</dbReference>
<keyword evidence="4 7" id="KW-0689">Ribosomal protein</keyword>
<dbReference type="FunFam" id="3.30.230.10:FF:000002">
    <property type="entry name" value="30S ribosomal protein S5"/>
    <property type="match status" value="1"/>
</dbReference>
<evidence type="ECO:0000256" key="6">
    <source>
        <dbReference type="ARBA" id="ARBA00035156"/>
    </source>
</evidence>
<evidence type="ECO:0000256" key="8">
    <source>
        <dbReference type="RuleBase" id="RU003823"/>
    </source>
</evidence>
<dbReference type="InterPro" id="IPR005712">
    <property type="entry name" value="Ribosomal_uS5_bac-type"/>
</dbReference>
<dbReference type="EMBL" id="GCHU01004835">
    <property type="protein sequence ID" value="JAG88917.1"/>
    <property type="molecule type" value="Transcribed_RNA"/>
</dbReference>
<dbReference type="GO" id="GO:0019843">
    <property type="term" value="F:rRNA binding"/>
    <property type="evidence" value="ECO:0007669"/>
    <property type="project" value="UniProtKB-KW"/>
</dbReference>
<dbReference type="PANTHER" id="PTHR13718:SF61">
    <property type="entry name" value="SMALL RIBOSOMAL SUBUNIT PROTEIN US5M"/>
    <property type="match status" value="1"/>
</dbReference>
<dbReference type="GO" id="GO:0006412">
    <property type="term" value="P:translation"/>
    <property type="evidence" value="ECO:0007669"/>
    <property type="project" value="InterPro"/>
</dbReference>
<comment type="similarity">
    <text evidence="1 8">Belongs to the universal ribosomal protein uS5 family.</text>
</comment>
<dbReference type="InterPro" id="IPR000851">
    <property type="entry name" value="Ribosomal_uS5"/>
</dbReference>
<name>A0A0C9S8D7_9CONI</name>
<evidence type="ECO:0000256" key="7">
    <source>
        <dbReference type="PROSITE-ProRule" id="PRU00268"/>
    </source>
</evidence>
<dbReference type="PROSITE" id="PS50881">
    <property type="entry name" value="S5_DSRBD"/>
    <property type="match status" value="1"/>
</dbReference>
<evidence type="ECO:0000256" key="5">
    <source>
        <dbReference type="ARBA" id="ARBA00023274"/>
    </source>
</evidence>
<protein>
    <recommendedName>
        <fullName evidence="6">Small ribosomal subunit protein uS5c</fullName>
    </recommendedName>
</protein>
<organism evidence="11">
    <name type="scientific">Wollemia nobilis</name>
    <dbReference type="NCBI Taxonomy" id="56998"/>
    <lineage>
        <taxon>Eukaryota</taxon>
        <taxon>Viridiplantae</taxon>
        <taxon>Streptophyta</taxon>
        <taxon>Embryophyta</taxon>
        <taxon>Tracheophyta</taxon>
        <taxon>Spermatophyta</taxon>
        <taxon>Pinopsida</taxon>
        <taxon>Pinidae</taxon>
        <taxon>Conifers II</taxon>
        <taxon>Araucariales</taxon>
        <taxon>Araucariaceae</taxon>
        <taxon>Wollemia</taxon>
    </lineage>
</organism>
<evidence type="ECO:0000259" key="10">
    <source>
        <dbReference type="PROSITE" id="PS50881"/>
    </source>
</evidence>
<evidence type="ECO:0000313" key="11">
    <source>
        <dbReference type="EMBL" id="JAG88917.1"/>
    </source>
</evidence>
<evidence type="ECO:0000256" key="3">
    <source>
        <dbReference type="ARBA" id="ARBA00022884"/>
    </source>
</evidence>
<dbReference type="AlphaFoldDB" id="A0A0C9S8D7"/>
<dbReference type="InterPro" id="IPR005324">
    <property type="entry name" value="Ribosomal_uS5_C"/>
</dbReference>
<dbReference type="Gene3D" id="3.30.160.20">
    <property type="match status" value="1"/>
</dbReference>
<evidence type="ECO:0000256" key="4">
    <source>
        <dbReference type="ARBA" id="ARBA00022980"/>
    </source>
</evidence>
<dbReference type="HAMAP" id="MF_01307_B">
    <property type="entry name" value="Ribosomal_uS5_B"/>
    <property type="match status" value="1"/>
</dbReference>
<dbReference type="GO" id="GO:0005763">
    <property type="term" value="C:mitochondrial small ribosomal subunit"/>
    <property type="evidence" value="ECO:0007669"/>
    <property type="project" value="TreeGrafter"/>
</dbReference>
<dbReference type="InterPro" id="IPR014721">
    <property type="entry name" value="Ribsml_uS5_D2-typ_fold_subgr"/>
</dbReference>
<dbReference type="SUPFAM" id="SSF54768">
    <property type="entry name" value="dsRNA-binding domain-like"/>
    <property type="match status" value="1"/>
</dbReference>
<dbReference type="PROSITE" id="PS00585">
    <property type="entry name" value="RIBOSOMAL_S5"/>
    <property type="match status" value="1"/>
</dbReference>
<dbReference type="SUPFAM" id="SSF54211">
    <property type="entry name" value="Ribosomal protein S5 domain 2-like"/>
    <property type="match status" value="1"/>
</dbReference>
<dbReference type="GO" id="GO:0003729">
    <property type="term" value="F:mRNA binding"/>
    <property type="evidence" value="ECO:0007669"/>
    <property type="project" value="UniProtKB-ARBA"/>
</dbReference>
<keyword evidence="2" id="KW-0699">rRNA-binding</keyword>
<reference evidence="11" key="1">
    <citation type="submission" date="2015-02" db="EMBL/GenBank/DDBJ databases">
        <title>A transcriptome of Wollemia nobilis - a relic of Gondwana.</title>
        <authorList>
            <person name="Chia J.Y."/>
            <person name="Leong Y.S."/>
            <person name="Abdul Karim S."/>
            <person name="Wan Azmi N."/>
            <person name="Hercus R."/>
            <person name="Croft L."/>
        </authorList>
    </citation>
    <scope>NUCLEOTIDE SEQUENCE</scope>
    <source>
        <strain evidence="11">MaeBrown</strain>
        <tissue evidence="11">Leaf</tissue>
    </source>
</reference>
<dbReference type="NCBIfam" id="TIGR01021">
    <property type="entry name" value="rpsE_bact"/>
    <property type="match status" value="1"/>
</dbReference>